<protein>
    <recommendedName>
        <fullName evidence="2">histidine kinase</fullName>
        <ecNumber evidence="2">2.7.13.3</ecNumber>
    </recommendedName>
</protein>
<accession>A0ABQ2F1B7</accession>
<gene>
    <name evidence="9" type="ORF">GCM10008955_38350</name>
</gene>
<dbReference type="InterPro" id="IPR001789">
    <property type="entry name" value="Sig_transdc_resp-reg_receiver"/>
</dbReference>
<dbReference type="Gene3D" id="1.10.287.130">
    <property type="match status" value="1"/>
</dbReference>
<dbReference type="EC" id="2.7.13.3" evidence="2"/>
<keyword evidence="5 9" id="KW-0418">Kinase</keyword>
<dbReference type="Gene3D" id="3.30.565.10">
    <property type="entry name" value="Histidine kinase-like ATPase, C-terminal domain"/>
    <property type="match status" value="1"/>
</dbReference>
<feature type="modified residue" description="4-aspartylphosphate" evidence="6">
    <location>
        <position position="55"/>
    </location>
</feature>
<dbReference type="InterPro" id="IPR003594">
    <property type="entry name" value="HATPase_dom"/>
</dbReference>
<dbReference type="SMART" id="SM00388">
    <property type="entry name" value="HisKA"/>
    <property type="match status" value="1"/>
</dbReference>
<dbReference type="PANTHER" id="PTHR42878:SF15">
    <property type="entry name" value="BACTERIOPHYTOCHROME"/>
    <property type="match status" value="1"/>
</dbReference>
<dbReference type="PANTHER" id="PTHR42878">
    <property type="entry name" value="TWO-COMPONENT HISTIDINE KINASE"/>
    <property type="match status" value="1"/>
</dbReference>
<evidence type="ECO:0000313" key="10">
    <source>
        <dbReference type="Proteomes" id="UP000647587"/>
    </source>
</evidence>
<keyword evidence="10" id="KW-1185">Reference proteome</keyword>
<evidence type="ECO:0000313" key="9">
    <source>
        <dbReference type="EMBL" id="GGK40887.1"/>
    </source>
</evidence>
<dbReference type="InterPro" id="IPR050351">
    <property type="entry name" value="BphY/WalK/GraS-like"/>
</dbReference>
<proteinExistence type="predicted"/>
<dbReference type="InterPro" id="IPR004358">
    <property type="entry name" value="Sig_transdc_His_kin-like_C"/>
</dbReference>
<feature type="domain" description="Histidine kinase" evidence="7">
    <location>
        <begin position="163"/>
        <end position="374"/>
    </location>
</feature>
<dbReference type="Pfam" id="PF00512">
    <property type="entry name" value="HisKA"/>
    <property type="match status" value="1"/>
</dbReference>
<dbReference type="SUPFAM" id="SSF52172">
    <property type="entry name" value="CheY-like"/>
    <property type="match status" value="1"/>
</dbReference>
<dbReference type="InterPro" id="IPR036097">
    <property type="entry name" value="HisK_dim/P_sf"/>
</dbReference>
<dbReference type="Proteomes" id="UP000647587">
    <property type="component" value="Unassembled WGS sequence"/>
</dbReference>
<dbReference type="InterPro" id="IPR036890">
    <property type="entry name" value="HATPase_C_sf"/>
</dbReference>
<organism evidence="9 10">
    <name type="scientific">Deinococcus malanensis</name>
    <dbReference type="NCBI Taxonomy" id="1706855"/>
    <lineage>
        <taxon>Bacteria</taxon>
        <taxon>Thermotogati</taxon>
        <taxon>Deinococcota</taxon>
        <taxon>Deinococci</taxon>
        <taxon>Deinococcales</taxon>
        <taxon>Deinococcaceae</taxon>
        <taxon>Deinococcus</taxon>
    </lineage>
</organism>
<keyword evidence="4" id="KW-0808">Transferase</keyword>
<evidence type="ECO:0000256" key="6">
    <source>
        <dbReference type="PROSITE-ProRule" id="PRU00169"/>
    </source>
</evidence>
<name>A0ABQ2F1B7_9DEIO</name>
<comment type="catalytic activity">
    <reaction evidence="1">
        <text>ATP + protein L-histidine = ADP + protein N-phospho-L-histidine.</text>
        <dbReference type="EC" id="2.7.13.3"/>
    </reaction>
</comment>
<dbReference type="InterPro" id="IPR005467">
    <property type="entry name" value="His_kinase_dom"/>
</dbReference>
<keyword evidence="3 6" id="KW-0597">Phosphoprotein</keyword>
<dbReference type="PRINTS" id="PR00344">
    <property type="entry name" value="BCTRLSENSOR"/>
</dbReference>
<dbReference type="SMART" id="SM00387">
    <property type="entry name" value="HATPase_c"/>
    <property type="match status" value="1"/>
</dbReference>
<dbReference type="SUPFAM" id="SSF47384">
    <property type="entry name" value="Homodimeric domain of signal transducing histidine kinase"/>
    <property type="match status" value="1"/>
</dbReference>
<dbReference type="PROSITE" id="PS50109">
    <property type="entry name" value="HIS_KIN"/>
    <property type="match status" value="1"/>
</dbReference>
<dbReference type="Pfam" id="PF02518">
    <property type="entry name" value="HATPase_c"/>
    <property type="match status" value="1"/>
</dbReference>
<sequence>MMPASQRILVVDDDEGGRYLISRTMTRAGFEVLEASSGDEALARVGEEPDVVLLDVHLPDVDGFAVCALLRADERFAHVPILMMSAQYYSAAYQAHGLDVGADAYLTHPIEPDVLLSTVRALLRVRAAEIQVRRVNAGLANQVHAGTARLAELNAEMSAYTRSLARDIQEPLRRVQGFLGLLRRRLTPIEDPQIDRYLMIIASESDRVSKLVEDLAGLALSEGRELRPTVVPLNQLVVQVRSDLESVLRGRKIEWQVAPLPTVTGDILLLRQALTNILHNAIKFTQYRERAIIEVGGEVRGGEVVLWVRDNGVGFDPGEANRLFEVFQRLHGDTFDGAGVGLANVRRIASRHGGRVWASGASDEGATFFLALPE</sequence>
<evidence type="ECO:0000256" key="4">
    <source>
        <dbReference type="ARBA" id="ARBA00022679"/>
    </source>
</evidence>
<dbReference type="RefSeq" id="WP_229780918.1">
    <property type="nucleotide sequence ID" value="NZ_BMPP01000024.1"/>
</dbReference>
<reference evidence="10" key="1">
    <citation type="journal article" date="2019" name="Int. J. Syst. Evol. Microbiol.">
        <title>The Global Catalogue of Microorganisms (GCM) 10K type strain sequencing project: providing services to taxonomists for standard genome sequencing and annotation.</title>
        <authorList>
            <consortium name="The Broad Institute Genomics Platform"/>
            <consortium name="The Broad Institute Genome Sequencing Center for Infectious Disease"/>
            <person name="Wu L."/>
            <person name="Ma J."/>
        </authorList>
    </citation>
    <scope>NUCLEOTIDE SEQUENCE [LARGE SCALE GENOMIC DNA]</scope>
    <source>
        <strain evidence="10">JCM 30331</strain>
    </source>
</reference>
<evidence type="ECO:0000256" key="3">
    <source>
        <dbReference type="ARBA" id="ARBA00022553"/>
    </source>
</evidence>
<dbReference type="PROSITE" id="PS50110">
    <property type="entry name" value="RESPONSE_REGULATORY"/>
    <property type="match status" value="1"/>
</dbReference>
<dbReference type="Gene3D" id="3.40.50.2300">
    <property type="match status" value="1"/>
</dbReference>
<dbReference type="Pfam" id="PF00072">
    <property type="entry name" value="Response_reg"/>
    <property type="match status" value="1"/>
</dbReference>
<dbReference type="SUPFAM" id="SSF55874">
    <property type="entry name" value="ATPase domain of HSP90 chaperone/DNA topoisomerase II/histidine kinase"/>
    <property type="match status" value="1"/>
</dbReference>
<evidence type="ECO:0000259" key="8">
    <source>
        <dbReference type="PROSITE" id="PS50110"/>
    </source>
</evidence>
<evidence type="ECO:0000256" key="2">
    <source>
        <dbReference type="ARBA" id="ARBA00012438"/>
    </source>
</evidence>
<evidence type="ECO:0000259" key="7">
    <source>
        <dbReference type="PROSITE" id="PS50109"/>
    </source>
</evidence>
<dbReference type="CDD" id="cd00082">
    <property type="entry name" value="HisKA"/>
    <property type="match status" value="1"/>
</dbReference>
<comment type="caution">
    <text evidence="9">The sequence shown here is derived from an EMBL/GenBank/DDBJ whole genome shotgun (WGS) entry which is preliminary data.</text>
</comment>
<dbReference type="GO" id="GO:0016301">
    <property type="term" value="F:kinase activity"/>
    <property type="evidence" value="ECO:0007669"/>
    <property type="project" value="UniProtKB-KW"/>
</dbReference>
<evidence type="ECO:0000256" key="5">
    <source>
        <dbReference type="ARBA" id="ARBA00022777"/>
    </source>
</evidence>
<dbReference type="InterPro" id="IPR011006">
    <property type="entry name" value="CheY-like_superfamily"/>
</dbReference>
<dbReference type="InterPro" id="IPR003661">
    <property type="entry name" value="HisK_dim/P_dom"/>
</dbReference>
<evidence type="ECO:0000256" key="1">
    <source>
        <dbReference type="ARBA" id="ARBA00000085"/>
    </source>
</evidence>
<dbReference type="EMBL" id="BMPP01000024">
    <property type="protein sequence ID" value="GGK40887.1"/>
    <property type="molecule type" value="Genomic_DNA"/>
</dbReference>
<feature type="domain" description="Response regulatory" evidence="8">
    <location>
        <begin position="7"/>
        <end position="123"/>
    </location>
</feature>
<dbReference type="SMART" id="SM00448">
    <property type="entry name" value="REC"/>
    <property type="match status" value="1"/>
</dbReference>